<reference evidence="3" key="1">
    <citation type="journal article" date="2013" name="Nature">
        <title>Draft genome of the wheat A-genome progenitor Triticum urartu.</title>
        <authorList>
            <person name="Ling H.Q."/>
            <person name="Zhao S."/>
            <person name="Liu D."/>
            <person name="Wang J."/>
            <person name="Sun H."/>
            <person name="Zhang C."/>
            <person name="Fan H."/>
            <person name="Li D."/>
            <person name="Dong L."/>
            <person name="Tao Y."/>
            <person name="Gao C."/>
            <person name="Wu H."/>
            <person name="Li Y."/>
            <person name="Cui Y."/>
            <person name="Guo X."/>
            <person name="Zheng S."/>
            <person name="Wang B."/>
            <person name="Yu K."/>
            <person name="Liang Q."/>
            <person name="Yang W."/>
            <person name="Lou X."/>
            <person name="Chen J."/>
            <person name="Feng M."/>
            <person name="Jian J."/>
            <person name="Zhang X."/>
            <person name="Luo G."/>
            <person name="Jiang Y."/>
            <person name="Liu J."/>
            <person name="Wang Z."/>
            <person name="Sha Y."/>
            <person name="Zhang B."/>
            <person name="Wu H."/>
            <person name="Tang D."/>
            <person name="Shen Q."/>
            <person name="Xue P."/>
            <person name="Zou S."/>
            <person name="Wang X."/>
            <person name="Liu X."/>
            <person name="Wang F."/>
            <person name="Yang Y."/>
            <person name="An X."/>
            <person name="Dong Z."/>
            <person name="Zhang K."/>
            <person name="Zhang X."/>
            <person name="Luo M.C."/>
            <person name="Dvorak J."/>
            <person name="Tong Y."/>
            <person name="Wang J."/>
            <person name="Yang H."/>
            <person name="Li Z."/>
            <person name="Wang D."/>
            <person name="Zhang A."/>
            <person name="Wang J."/>
        </authorList>
    </citation>
    <scope>NUCLEOTIDE SEQUENCE</scope>
    <source>
        <strain evidence="3">cv. G1812</strain>
    </source>
</reference>
<sequence>MLVDLVVMLVLLRLPALFEVSQCPFPIFEDKLEFKVENILWNATSYRKGDRLPKIHSSIEKRNGLGFESSTVPTLMKYLKLFMLSLMRNASGGWSSHKMQ</sequence>
<gene>
    <name evidence="2" type="primary">LOC125507518</name>
</gene>
<keyword evidence="1" id="KW-0732">Signal</keyword>
<organism evidence="2 3">
    <name type="scientific">Triticum urartu</name>
    <name type="common">Red wild einkorn</name>
    <name type="synonym">Crithodium urartu</name>
    <dbReference type="NCBI Taxonomy" id="4572"/>
    <lineage>
        <taxon>Eukaryota</taxon>
        <taxon>Viridiplantae</taxon>
        <taxon>Streptophyta</taxon>
        <taxon>Embryophyta</taxon>
        <taxon>Tracheophyta</taxon>
        <taxon>Spermatophyta</taxon>
        <taxon>Magnoliopsida</taxon>
        <taxon>Liliopsida</taxon>
        <taxon>Poales</taxon>
        <taxon>Poaceae</taxon>
        <taxon>BOP clade</taxon>
        <taxon>Pooideae</taxon>
        <taxon>Triticodae</taxon>
        <taxon>Triticeae</taxon>
        <taxon>Triticinae</taxon>
        <taxon>Triticum</taxon>
    </lineage>
</organism>
<reference evidence="2" key="3">
    <citation type="submission" date="2022-06" db="UniProtKB">
        <authorList>
            <consortium name="EnsemblPlants"/>
        </authorList>
    </citation>
    <scope>IDENTIFICATION</scope>
</reference>
<accession>A0A8R7UB81</accession>
<reference evidence="2" key="2">
    <citation type="submission" date="2018-03" db="EMBL/GenBank/DDBJ databases">
        <title>The Triticum urartu genome reveals the dynamic nature of wheat genome evolution.</title>
        <authorList>
            <person name="Ling H."/>
            <person name="Ma B."/>
            <person name="Shi X."/>
            <person name="Liu H."/>
            <person name="Dong L."/>
            <person name="Sun H."/>
            <person name="Cao Y."/>
            <person name="Gao Q."/>
            <person name="Zheng S."/>
            <person name="Li Y."/>
            <person name="Yu Y."/>
            <person name="Du H."/>
            <person name="Qi M."/>
            <person name="Li Y."/>
            <person name="Yu H."/>
            <person name="Cui Y."/>
            <person name="Wang N."/>
            <person name="Chen C."/>
            <person name="Wu H."/>
            <person name="Zhao Y."/>
            <person name="Zhang J."/>
            <person name="Li Y."/>
            <person name="Zhou W."/>
            <person name="Zhang B."/>
            <person name="Hu W."/>
            <person name="Eijk M."/>
            <person name="Tang J."/>
            <person name="Witsenboer H."/>
            <person name="Zhao S."/>
            <person name="Li Z."/>
            <person name="Zhang A."/>
            <person name="Wang D."/>
            <person name="Liang C."/>
        </authorList>
    </citation>
    <scope>NUCLEOTIDE SEQUENCE [LARGE SCALE GENOMIC DNA]</scope>
    <source>
        <strain evidence="2">cv. G1812</strain>
    </source>
</reference>
<feature type="chain" id="PRO_5035732436" description="Secreted protein" evidence="1">
    <location>
        <begin position="19"/>
        <end position="100"/>
    </location>
</feature>
<evidence type="ECO:0000256" key="1">
    <source>
        <dbReference type="SAM" id="SignalP"/>
    </source>
</evidence>
<dbReference type="OrthoDB" id="10554480at2759"/>
<dbReference type="Gramene" id="TuG1812G0500000343.01.T01">
    <property type="protein sequence ID" value="TuG1812G0500000343.01.T01"/>
    <property type="gene ID" value="TuG1812G0500000343.01"/>
</dbReference>
<dbReference type="RefSeq" id="XP_048528034.1">
    <property type="nucleotide sequence ID" value="XM_048672077.1"/>
</dbReference>
<name>A0A8R7UB81_TRIUA</name>
<protein>
    <recommendedName>
        <fullName evidence="4">Secreted protein</fullName>
    </recommendedName>
</protein>
<dbReference type="EnsemblPlants" id="TuG1812G0500000343.01.T01">
    <property type="protein sequence ID" value="TuG1812G0500000343.01.T01"/>
    <property type="gene ID" value="TuG1812G0500000343.01"/>
</dbReference>
<evidence type="ECO:0008006" key="4">
    <source>
        <dbReference type="Google" id="ProtNLM"/>
    </source>
</evidence>
<proteinExistence type="predicted"/>
<dbReference type="GeneID" id="125507518"/>
<evidence type="ECO:0000313" key="3">
    <source>
        <dbReference type="Proteomes" id="UP000015106"/>
    </source>
</evidence>
<evidence type="ECO:0000313" key="2">
    <source>
        <dbReference type="EnsemblPlants" id="TuG1812G0500000343.01.T01"/>
    </source>
</evidence>
<dbReference type="AlphaFoldDB" id="A0A8R7UB81"/>
<keyword evidence="3" id="KW-1185">Reference proteome</keyword>
<feature type="signal peptide" evidence="1">
    <location>
        <begin position="1"/>
        <end position="18"/>
    </location>
</feature>
<dbReference type="Proteomes" id="UP000015106">
    <property type="component" value="Chromosome 5"/>
</dbReference>